<sequence>MESKKLSHTAYGGIKGEDYMPFVPTNVAMPEVSMVSIGLGILFACVFAAANVYLGLQVGMTIAAGIPASILGAGLLKKVFRRNNILEANMIQAVAAMGESIAGGIIYTLPAIIIWGMQLKLSTIVICTALGGLLGLVFVIPFRKYLIVEQHGELIFPEGMAASEVLVTGMEGGSGLKTVIMGMGGGAVFKFLSAGLGIWAESPQWIIKPLESTIFGIDAMASLAGVGFIVGLEVAIFMFGGALVAWFGLIPLIKYMGSALTEPLFPATKLIADMGAREIWSNYIRYIGAGAVAAGGFISLGRSLPTIIKSFRTALQGLGGSAGEAAATKRTEVDTPLTWVLAAAVFVFVIAWLLPGLKLGVVGALLAVLFSFFFAVVSARMAGIIGVSNNPVSGMTIAALLFITGVLKIMGTPTDKGMMTAILAGGIACIAISVAGGVSQSLKTTYIIGGTPKKVEWGMYAGLVVASFVAGGVLLMLNNTYGIGTEAIAAPQATLMSMVVEGVMTAQLPWTLVIVGAVIGIFCALAGLPILPVALGLYLPINLSAAVLTGALVRRLVDMKFKKNEEQGKIQTERGILLSSGLVAGDALMGIVIAILTTITIGGTSLAEKIAIGPKLFPAISSNAWIALAAFVALAASIYFFSTKVEEKVEDKK</sequence>
<dbReference type="GO" id="GO:0035673">
    <property type="term" value="F:oligopeptide transmembrane transporter activity"/>
    <property type="evidence" value="ECO:0007669"/>
    <property type="project" value="InterPro"/>
</dbReference>
<feature type="transmembrane region" description="Helical" evidence="6">
    <location>
        <begin position="457"/>
        <end position="477"/>
    </location>
</feature>
<feature type="transmembrane region" description="Helical" evidence="6">
    <location>
        <begin position="32"/>
        <end position="50"/>
    </location>
</feature>
<feature type="transmembrane region" description="Helical" evidence="6">
    <location>
        <begin position="577"/>
        <end position="602"/>
    </location>
</feature>
<feature type="transmembrane region" description="Helical" evidence="6">
    <location>
        <begin position="283"/>
        <end position="301"/>
    </location>
</feature>
<feature type="transmembrane region" description="Helical" evidence="6">
    <location>
        <begin position="392"/>
        <end position="410"/>
    </location>
</feature>
<feature type="transmembrane region" description="Helical" evidence="6">
    <location>
        <begin position="537"/>
        <end position="557"/>
    </location>
</feature>
<feature type="transmembrane region" description="Helical" evidence="6">
    <location>
        <begin position="622"/>
        <end position="642"/>
    </location>
</feature>
<evidence type="ECO:0000256" key="3">
    <source>
        <dbReference type="ARBA" id="ARBA00022692"/>
    </source>
</evidence>
<dbReference type="PANTHER" id="PTHR31645:SF0">
    <property type="entry name" value="OLIGOPEPTIDE TRANSPORTER YGL114W-RELATED"/>
    <property type="match status" value="1"/>
</dbReference>
<keyword evidence="5 6" id="KW-0472">Membrane</keyword>
<dbReference type="Pfam" id="PF03169">
    <property type="entry name" value="OPT"/>
    <property type="match status" value="1"/>
</dbReference>
<feature type="transmembrane region" description="Helical" evidence="6">
    <location>
        <begin position="88"/>
        <end position="115"/>
    </location>
</feature>
<organism evidence="7 8">
    <name type="scientific">Clostridium collagenovorans DSM 3089</name>
    <dbReference type="NCBI Taxonomy" id="1121306"/>
    <lineage>
        <taxon>Bacteria</taxon>
        <taxon>Bacillati</taxon>
        <taxon>Bacillota</taxon>
        <taxon>Clostridia</taxon>
        <taxon>Eubacteriales</taxon>
        <taxon>Clostridiaceae</taxon>
        <taxon>Clostridium</taxon>
    </lineage>
</organism>
<feature type="transmembrane region" description="Helical" evidence="6">
    <location>
        <begin position="417"/>
        <end position="437"/>
    </location>
</feature>
<dbReference type="Proteomes" id="UP000184526">
    <property type="component" value="Unassembled WGS sequence"/>
</dbReference>
<evidence type="ECO:0000256" key="4">
    <source>
        <dbReference type="ARBA" id="ARBA00022989"/>
    </source>
</evidence>
<keyword evidence="4 6" id="KW-1133">Transmembrane helix</keyword>
<evidence type="ECO:0000313" key="8">
    <source>
        <dbReference type="Proteomes" id="UP000184526"/>
    </source>
</evidence>
<feature type="transmembrane region" description="Helical" evidence="6">
    <location>
        <begin position="361"/>
        <end position="386"/>
    </location>
</feature>
<evidence type="ECO:0000256" key="1">
    <source>
        <dbReference type="ARBA" id="ARBA00004141"/>
    </source>
</evidence>
<dbReference type="GO" id="GO:0016020">
    <property type="term" value="C:membrane"/>
    <property type="evidence" value="ECO:0007669"/>
    <property type="project" value="UniProtKB-SubCell"/>
</dbReference>
<dbReference type="InterPro" id="IPR045035">
    <property type="entry name" value="YSL-like"/>
</dbReference>
<evidence type="ECO:0000256" key="6">
    <source>
        <dbReference type="SAM" id="Phobius"/>
    </source>
</evidence>
<evidence type="ECO:0000313" key="7">
    <source>
        <dbReference type="EMBL" id="SHI04043.1"/>
    </source>
</evidence>
<dbReference type="InterPro" id="IPR004814">
    <property type="entry name" value="Oligopep_transpt"/>
</dbReference>
<dbReference type="RefSeq" id="WP_072832330.1">
    <property type="nucleotide sequence ID" value="NZ_FQXP01000010.1"/>
</dbReference>
<gene>
    <name evidence="7" type="ORF">SAMN02745196_02477</name>
</gene>
<dbReference type="STRING" id="1121306.SAMN02745196_02477"/>
<evidence type="ECO:0000256" key="2">
    <source>
        <dbReference type="ARBA" id="ARBA00022448"/>
    </source>
</evidence>
<dbReference type="NCBIfam" id="TIGR00733">
    <property type="entry name" value="OPT family oligopeptide transporter"/>
    <property type="match status" value="1"/>
</dbReference>
<name>A0A1M5XXR8_9CLOT</name>
<evidence type="ECO:0000256" key="5">
    <source>
        <dbReference type="ARBA" id="ARBA00023136"/>
    </source>
</evidence>
<dbReference type="EMBL" id="FQXP01000010">
    <property type="protein sequence ID" value="SHI04043.1"/>
    <property type="molecule type" value="Genomic_DNA"/>
</dbReference>
<feature type="transmembrane region" description="Helical" evidence="6">
    <location>
        <begin position="508"/>
        <end position="531"/>
    </location>
</feature>
<comment type="subcellular location">
    <subcellularLocation>
        <location evidence="1">Membrane</location>
        <topology evidence="1">Multi-pass membrane protein</topology>
    </subcellularLocation>
</comment>
<feature type="transmembrane region" description="Helical" evidence="6">
    <location>
        <begin position="337"/>
        <end position="354"/>
    </location>
</feature>
<feature type="transmembrane region" description="Helical" evidence="6">
    <location>
        <begin position="220"/>
        <end position="249"/>
    </location>
</feature>
<keyword evidence="8" id="KW-1185">Reference proteome</keyword>
<keyword evidence="3 6" id="KW-0812">Transmembrane</keyword>
<keyword evidence="2" id="KW-0813">Transport</keyword>
<protein>
    <submittedName>
        <fullName evidence="7">Putative oligopeptide transporter, OPT family</fullName>
    </submittedName>
</protein>
<proteinExistence type="predicted"/>
<reference evidence="7 8" key="1">
    <citation type="submission" date="2016-11" db="EMBL/GenBank/DDBJ databases">
        <authorList>
            <person name="Jaros S."/>
            <person name="Januszkiewicz K."/>
            <person name="Wedrychowicz H."/>
        </authorList>
    </citation>
    <scope>NUCLEOTIDE SEQUENCE [LARGE SCALE GENOMIC DNA]</scope>
    <source>
        <strain evidence="7 8">DSM 3089</strain>
    </source>
</reference>
<feature type="transmembrane region" description="Helical" evidence="6">
    <location>
        <begin position="56"/>
        <end position="76"/>
    </location>
</feature>
<feature type="transmembrane region" description="Helical" evidence="6">
    <location>
        <begin position="121"/>
        <end position="142"/>
    </location>
</feature>
<dbReference type="InterPro" id="IPR004813">
    <property type="entry name" value="OPT"/>
</dbReference>
<accession>A0A1M5XXR8</accession>
<dbReference type="PANTHER" id="PTHR31645">
    <property type="entry name" value="OLIGOPEPTIDE TRANSPORTER YGL114W-RELATED"/>
    <property type="match status" value="1"/>
</dbReference>
<dbReference type="AlphaFoldDB" id="A0A1M5XXR8"/>